<comment type="caution">
    <text evidence="2">The sequence shown here is derived from an EMBL/GenBank/DDBJ whole genome shotgun (WGS) entry which is preliminary data.</text>
</comment>
<evidence type="ECO:0000313" key="2">
    <source>
        <dbReference type="EMBL" id="PAV58167.1"/>
    </source>
</evidence>
<accession>A0A2A2J934</accession>
<evidence type="ECO:0000313" key="3">
    <source>
        <dbReference type="Proteomes" id="UP000218231"/>
    </source>
</evidence>
<feature type="compositionally biased region" description="Polar residues" evidence="1">
    <location>
        <begin position="171"/>
        <end position="196"/>
    </location>
</feature>
<organism evidence="2 3">
    <name type="scientific">Diploscapter pachys</name>
    <dbReference type="NCBI Taxonomy" id="2018661"/>
    <lineage>
        <taxon>Eukaryota</taxon>
        <taxon>Metazoa</taxon>
        <taxon>Ecdysozoa</taxon>
        <taxon>Nematoda</taxon>
        <taxon>Chromadorea</taxon>
        <taxon>Rhabditida</taxon>
        <taxon>Rhabditina</taxon>
        <taxon>Rhabditomorpha</taxon>
        <taxon>Rhabditoidea</taxon>
        <taxon>Rhabditidae</taxon>
        <taxon>Diploscapter</taxon>
    </lineage>
</organism>
<sequence length="297" mass="31226">MRHCGAHASRSALLRRAACTRHAPHRHFKLEGEGGVCPDCALRCLIQANESSATPAEPEPAPITPPVITPIIRPTVADPPPPTSSGTLAAQTTPPIESLWPLLAAAAAATPNHYAEAIISLRQLAQLNQQQPSTSTAAVPTSSANLHRLLIASLSATTTNTQAAVAQSATPNTPLGSTSTQHPLAQSGGSLPSSVAPTPAVSLPPEAIWPPRTAPQSDQANHSQLAAAGTSTAAQQQQQQQLASLALALDPMLLSHFLTNHTPQVHRKCKFRIAYMCFSRDFLVLIFGLNVPRMTVI</sequence>
<proteinExistence type="predicted"/>
<dbReference type="AlphaFoldDB" id="A0A2A2J934"/>
<name>A0A2A2J934_9BILA</name>
<feature type="region of interest" description="Disordered" evidence="1">
    <location>
        <begin position="163"/>
        <end position="233"/>
    </location>
</feature>
<protein>
    <submittedName>
        <fullName evidence="2">Uncharacterized protein</fullName>
    </submittedName>
</protein>
<dbReference type="Proteomes" id="UP000218231">
    <property type="component" value="Unassembled WGS sequence"/>
</dbReference>
<evidence type="ECO:0000256" key="1">
    <source>
        <dbReference type="SAM" id="MobiDB-lite"/>
    </source>
</evidence>
<keyword evidence="3" id="KW-1185">Reference proteome</keyword>
<dbReference type="EMBL" id="LIAE01010598">
    <property type="protein sequence ID" value="PAV58167.1"/>
    <property type="molecule type" value="Genomic_DNA"/>
</dbReference>
<reference evidence="2 3" key="1">
    <citation type="journal article" date="2017" name="Curr. Biol.">
        <title>Genome architecture and evolution of a unichromosomal asexual nematode.</title>
        <authorList>
            <person name="Fradin H."/>
            <person name="Zegar C."/>
            <person name="Gutwein M."/>
            <person name="Lucas J."/>
            <person name="Kovtun M."/>
            <person name="Corcoran D."/>
            <person name="Baugh L.R."/>
            <person name="Kiontke K."/>
            <person name="Gunsalus K."/>
            <person name="Fitch D.H."/>
            <person name="Piano F."/>
        </authorList>
    </citation>
    <scope>NUCLEOTIDE SEQUENCE [LARGE SCALE GENOMIC DNA]</scope>
    <source>
        <strain evidence="2">PF1309</strain>
    </source>
</reference>
<gene>
    <name evidence="2" type="ORF">WR25_11783</name>
</gene>
<feature type="compositionally biased region" description="Low complexity" evidence="1">
    <location>
        <begin position="223"/>
        <end position="233"/>
    </location>
</feature>